<evidence type="ECO:0000313" key="2">
    <source>
        <dbReference type="WBParaSite" id="ES5_v2.g12724.t1"/>
    </source>
</evidence>
<name>A0AC34F7N2_9BILA</name>
<sequence length="1154" mass="132885">MAVKDGKETSVSSKVADFYAQVMTRLGVNKAVLDYVIFCHQEESCWPLSEPKKLKDRFDEIFEVSEYVEIMDNIKAQRKVLDKRVIELDNEIQNHLEGYVLRSNALHTEIAEDTKKQEQINKELKKSDDKLKTLEKQIAECNVKKKKLDELKSKIEIKRTRVNGKEENLSSIDVPDYNGNIEELQQELAEAESKKDYQEVKKKQEEFDKEIARIGVELRNIVSESAQVQRKINDLEVQRQRKKDIEGERDELIERIRKRYSIDADEDIEEAMNKIKEDKEAQRKEIMDSSKHETDQIASDLSAANIAIANVEANKRSKDADITRLKREISIIKRDIEQIGASAERSSKLEKEIAKLESQLSGEESLQALEKEFLDRQVAISKTKSEIEEFSKVISAEHDFAKKSDELKSVMKKSEKLLSELFTTPIEKNFNRQLSTLKMDLEQSCKTAEKKHGDLEKETFKITEKLNQLKLKNEFNDNTVKQSQDQISQIGVEPDEVKDKLDKIRMDLREYRDQLGEKQGSQFLYKKWEEQIAKEKNCPLCEKACGSATDVQKLVTKVKKRHADLPSEIEELNESVAKFEIQERNLTQVLPLVEKMEKLLNETAEDLEEIEKVEKQKASKEKEKESARKKLEEARKKLDAAKNLLGDAKLLDKLIEDKTAAKTAVETARENLSDFEVNGEWTLEQFEEAVDEAQGKMETLNAEAKKADGKVKEIRAKTGELQKLKEEKLKIGEKALQPAILTKSKEEKETRIQECEDEIIKCDEQIPALKKNQKSLKADLDKANAALESKKSEISTFLNRFLRDSDSFKTLNTRLTDIVLDENDQRKLAQKMEEFGERKSELERKKVQYETEKTSVSNKQQKVRVLKDQLNKKILQEDVATMNGELMELEEKMGELAGIEKQLREFQNSYANANNRKQTYIGQRGPLKEAIEKAERQLKEPNIQKSVENYRDKYAEKCLTEEMSKDLETYIKCLDGAIIAFHTLKMERINIILQELWTTVYDGNDIEAIRIKSDTVSGTDKRKSYNYSVVMIVDGKELEMRDRCSAGQKVLASILIRIALAEVFAANCAILALDEPTTNLDTDKIDNIGHMLTRLLQAREDHLQLIVITHDVQLVNLLHLSCKPEYVYGLSKNEYGVSKLKRHTRLNGDGEEVN</sequence>
<organism evidence="1 2">
    <name type="scientific">Panagrolaimus sp. ES5</name>
    <dbReference type="NCBI Taxonomy" id="591445"/>
    <lineage>
        <taxon>Eukaryota</taxon>
        <taxon>Metazoa</taxon>
        <taxon>Ecdysozoa</taxon>
        <taxon>Nematoda</taxon>
        <taxon>Chromadorea</taxon>
        <taxon>Rhabditida</taxon>
        <taxon>Tylenchina</taxon>
        <taxon>Panagrolaimomorpha</taxon>
        <taxon>Panagrolaimoidea</taxon>
        <taxon>Panagrolaimidae</taxon>
        <taxon>Panagrolaimus</taxon>
    </lineage>
</organism>
<dbReference type="Proteomes" id="UP000887579">
    <property type="component" value="Unplaced"/>
</dbReference>
<protein>
    <submittedName>
        <fullName evidence="2">Zinc-hook domain-containing protein</fullName>
    </submittedName>
</protein>
<proteinExistence type="predicted"/>
<evidence type="ECO:0000313" key="1">
    <source>
        <dbReference type="Proteomes" id="UP000887579"/>
    </source>
</evidence>
<dbReference type="WBParaSite" id="ES5_v2.g12724.t1">
    <property type="protein sequence ID" value="ES5_v2.g12724.t1"/>
    <property type="gene ID" value="ES5_v2.g12724"/>
</dbReference>
<reference evidence="2" key="1">
    <citation type="submission" date="2022-11" db="UniProtKB">
        <authorList>
            <consortium name="WormBaseParasite"/>
        </authorList>
    </citation>
    <scope>IDENTIFICATION</scope>
</reference>
<accession>A0AC34F7N2</accession>